<dbReference type="InterPro" id="IPR011701">
    <property type="entry name" value="MFS"/>
</dbReference>
<dbReference type="OrthoDB" id="6509908at2759"/>
<reference evidence="6" key="1">
    <citation type="submission" date="2016-05" db="EMBL/GenBank/DDBJ databases">
        <title>Comparative genomics of biotechnologically important yeasts.</title>
        <authorList>
            <consortium name="DOE Joint Genome Institute"/>
            <person name="Riley R."/>
            <person name="Haridas S."/>
            <person name="Wolfe K.H."/>
            <person name="Lopes M.R."/>
            <person name="Hittinger C.T."/>
            <person name="Goker M."/>
            <person name="Salamov A."/>
            <person name="Wisecaver J."/>
            <person name="Long T.M."/>
            <person name="Aerts A.L."/>
            <person name="Barry K."/>
            <person name="Choi C."/>
            <person name="Clum A."/>
            <person name="Coughlan A.Y."/>
            <person name="Deshpande S."/>
            <person name="Douglass A.P."/>
            <person name="Hanson S.J."/>
            <person name="Klenk H.-P."/>
            <person name="Labutti K."/>
            <person name="Lapidus A."/>
            <person name="Lindquist E."/>
            <person name="Lipzen A."/>
            <person name="Meier-Kolthoff J.P."/>
            <person name="Ohm R.A."/>
            <person name="Otillar R.P."/>
            <person name="Pangilinan J."/>
            <person name="Peng Y."/>
            <person name="Rokas A."/>
            <person name="Rosa C.A."/>
            <person name="Scheuner C."/>
            <person name="Sibirny A.A."/>
            <person name="Slot J.C."/>
            <person name="Stielow J.B."/>
            <person name="Sun H."/>
            <person name="Kurtzman C.P."/>
            <person name="Blackwell M."/>
            <person name="Grigoriev I.V."/>
            <person name="Jeffries T.W."/>
        </authorList>
    </citation>
    <scope>NUCLEOTIDE SEQUENCE [LARGE SCALE GENOMIC DNA]</scope>
    <source>
        <strain evidence="6">NRRL Y-1933</strain>
    </source>
</reference>
<protein>
    <submittedName>
        <fullName evidence="5">Monocarboxylate permease</fullName>
    </submittedName>
</protein>
<comment type="subcellular location">
    <subcellularLocation>
        <location evidence="1">Membrane</location>
        <topology evidence="1">Multi-pass membrane protein</topology>
    </subcellularLocation>
</comment>
<feature type="transmembrane region" description="Helical" evidence="3">
    <location>
        <begin position="160"/>
        <end position="183"/>
    </location>
</feature>
<feature type="transmembrane region" description="Helical" evidence="3">
    <location>
        <begin position="32"/>
        <end position="59"/>
    </location>
</feature>
<comment type="similarity">
    <text evidence="2">Belongs to the major facilitator superfamily. Monocarboxylate porter (TC 2.A.1.13) family.</text>
</comment>
<dbReference type="GeneID" id="30993284"/>
<accession>A0A1E4RJJ5</accession>
<name>A0A1E4RJJ5_9ASCO</name>
<feature type="transmembrane region" description="Helical" evidence="3">
    <location>
        <begin position="258"/>
        <end position="281"/>
    </location>
</feature>
<dbReference type="InterPro" id="IPR020846">
    <property type="entry name" value="MFS_dom"/>
</dbReference>
<feature type="transmembrane region" description="Helical" evidence="3">
    <location>
        <begin position="348"/>
        <end position="373"/>
    </location>
</feature>
<evidence type="ECO:0000313" key="6">
    <source>
        <dbReference type="Proteomes" id="UP000095085"/>
    </source>
</evidence>
<evidence type="ECO:0000256" key="2">
    <source>
        <dbReference type="ARBA" id="ARBA00006727"/>
    </source>
</evidence>
<dbReference type="InterPro" id="IPR050327">
    <property type="entry name" value="Proton-linked_MCT"/>
</dbReference>
<gene>
    <name evidence="5" type="ORF">HYPBUDRAFT_109926</name>
</gene>
<dbReference type="GO" id="GO:0022857">
    <property type="term" value="F:transmembrane transporter activity"/>
    <property type="evidence" value="ECO:0007669"/>
    <property type="project" value="InterPro"/>
</dbReference>
<dbReference type="GO" id="GO:0016020">
    <property type="term" value="C:membrane"/>
    <property type="evidence" value="ECO:0007669"/>
    <property type="project" value="UniProtKB-SubCell"/>
</dbReference>
<feature type="transmembrane region" description="Helical" evidence="3">
    <location>
        <begin position="98"/>
        <end position="118"/>
    </location>
</feature>
<feature type="transmembrane region" description="Helical" evidence="3">
    <location>
        <begin position="189"/>
        <end position="209"/>
    </location>
</feature>
<feature type="transmembrane region" description="Helical" evidence="3">
    <location>
        <begin position="124"/>
        <end position="148"/>
    </location>
</feature>
<organism evidence="5 6">
    <name type="scientific">Hyphopichia burtonii NRRL Y-1933</name>
    <dbReference type="NCBI Taxonomy" id="984485"/>
    <lineage>
        <taxon>Eukaryota</taxon>
        <taxon>Fungi</taxon>
        <taxon>Dikarya</taxon>
        <taxon>Ascomycota</taxon>
        <taxon>Saccharomycotina</taxon>
        <taxon>Pichiomycetes</taxon>
        <taxon>Debaryomycetaceae</taxon>
        <taxon>Hyphopichia</taxon>
    </lineage>
</organism>
<dbReference type="InterPro" id="IPR036259">
    <property type="entry name" value="MFS_trans_sf"/>
</dbReference>
<dbReference type="GO" id="GO:0032218">
    <property type="term" value="P:riboflavin transport"/>
    <property type="evidence" value="ECO:0007669"/>
    <property type="project" value="TreeGrafter"/>
</dbReference>
<proteinExistence type="inferred from homology"/>
<feature type="transmembrane region" description="Helical" evidence="3">
    <location>
        <begin position="293"/>
        <end position="311"/>
    </location>
</feature>
<sequence>VSREALAIKRDQVLGVEDTEGLDYPDGGFKAYLVLFGCFCGLTVCLGFINSIGAVSGYLSIHQLSNLPASTISWIFSIYLCLAYGTGIFIGSLFDKKGAFKILACSTALIFLGLMATANCVEVWQFILSFISLGVGNGIGLPPLVAVINQWFFKKRGQAIGIATCGGSAGAILFTLTLRHLYFEFGFVWAMRTVAFMCLTLMSIATGLAKERITRDPKSKPKRHQQQIDDEIAFEKSFWNRVLQALDPHRLNNLDLKFCFLVTGAFMGELSLILTLTYFPSYAIARGFSESDSYLLLTVWNATGILGRWLPGYVSDKLGRFNVNIIMILGLNICLFVIWLPFGGKGLNVLYAFAALGGFYSASVLSMVPTCLAQITLASELGKKYSIVNAFMSVGNLVVIPIGASIISKGSIHDYNMFVVLVACLALGAFIFWTLSRFMIVGTKFNIKV</sequence>
<dbReference type="EMBL" id="KV454541">
    <property type="protein sequence ID" value="ODV67400.1"/>
    <property type="molecule type" value="Genomic_DNA"/>
</dbReference>
<dbReference type="Pfam" id="PF07690">
    <property type="entry name" value="MFS_1"/>
    <property type="match status" value="1"/>
</dbReference>
<keyword evidence="6" id="KW-1185">Reference proteome</keyword>
<feature type="transmembrane region" description="Helical" evidence="3">
    <location>
        <begin position="418"/>
        <end position="440"/>
    </location>
</feature>
<feature type="non-terminal residue" evidence="5">
    <location>
        <position position="1"/>
    </location>
</feature>
<dbReference type="AlphaFoldDB" id="A0A1E4RJJ5"/>
<dbReference type="PANTHER" id="PTHR11360:SF177">
    <property type="entry name" value="RIBOFLAVIN TRANSPORTER MCH5"/>
    <property type="match status" value="1"/>
</dbReference>
<dbReference type="PANTHER" id="PTHR11360">
    <property type="entry name" value="MONOCARBOXYLATE TRANSPORTER"/>
    <property type="match status" value="1"/>
</dbReference>
<dbReference type="Gene3D" id="1.20.1250.20">
    <property type="entry name" value="MFS general substrate transporter like domains"/>
    <property type="match status" value="2"/>
</dbReference>
<dbReference type="PROSITE" id="PS50850">
    <property type="entry name" value="MFS"/>
    <property type="match status" value="1"/>
</dbReference>
<keyword evidence="3" id="KW-0472">Membrane</keyword>
<dbReference type="SUPFAM" id="SSF103473">
    <property type="entry name" value="MFS general substrate transporter"/>
    <property type="match status" value="1"/>
</dbReference>
<evidence type="ECO:0000256" key="1">
    <source>
        <dbReference type="ARBA" id="ARBA00004141"/>
    </source>
</evidence>
<feature type="transmembrane region" description="Helical" evidence="3">
    <location>
        <begin position="71"/>
        <end position="91"/>
    </location>
</feature>
<feature type="transmembrane region" description="Helical" evidence="3">
    <location>
        <begin position="323"/>
        <end position="342"/>
    </location>
</feature>
<feature type="domain" description="Major facilitator superfamily (MFS) profile" evidence="4">
    <location>
        <begin position="29"/>
        <end position="440"/>
    </location>
</feature>
<dbReference type="RefSeq" id="XP_020076467.1">
    <property type="nucleotide sequence ID" value="XM_020218734.1"/>
</dbReference>
<feature type="transmembrane region" description="Helical" evidence="3">
    <location>
        <begin position="385"/>
        <end position="406"/>
    </location>
</feature>
<keyword evidence="3" id="KW-1133">Transmembrane helix</keyword>
<dbReference type="Proteomes" id="UP000095085">
    <property type="component" value="Unassembled WGS sequence"/>
</dbReference>
<keyword evidence="3" id="KW-0812">Transmembrane</keyword>
<evidence type="ECO:0000256" key="3">
    <source>
        <dbReference type="SAM" id="Phobius"/>
    </source>
</evidence>
<evidence type="ECO:0000313" key="5">
    <source>
        <dbReference type="EMBL" id="ODV67400.1"/>
    </source>
</evidence>
<evidence type="ECO:0000259" key="4">
    <source>
        <dbReference type="PROSITE" id="PS50850"/>
    </source>
</evidence>